<organism evidence="1 2">
    <name type="scientific">Pseudobutyrivibrio xylanivorans</name>
    <dbReference type="NCBI Taxonomy" id="185007"/>
    <lineage>
        <taxon>Bacteria</taxon>
        <taxon>Bacillati</taxon>
        <taxon>Bacillota</taxon>
        <taxon>Clostridia</taxon>
        <taxon>Lachnospirales</taxon>
        <taxon>Lachnospiraceae</taxon>
        <taxon>Pseudobutyrivibrio</taxon>
    </lineage>
</organism>
<proteinExistence type="predicted"/>
<evidence type="ECO:0000313" key="2">
    <source>
        <dbReference type="Proteomes" id="UP000199428"/>
    </source>
</evidence>
<sequence length="46" mass="5346">MYLHEDKELFADVIALTAERTGQAQDIIEKDYYVTIILKELSESEL</sequence>
<dbReference type="RefSeq" id="WP_176757673.1">
    <property type="nucleotide sequence ID" value="NZ_FMWK01000014.1"/>
</dbReference>
<gene>
    <name evidence="1" type="ORF">SAMN02910350_02332</name>
</gene>
<accession>A0A1G5S2Z2</accession>
<name>A0A1G5S2Z2_PSEXY</name>
<evidence type="ECO:0000313" key="1">
    <source>
        <dbReference type="EMBL" id="SCZ80507.1"/>
    </source>
</evidence>
<dbReference type="EMBL" id="FMWK01000014">
    <property type="protein sequence ID" value="SCZ80507.1"/>
    <property type="molecule type" value="Genomic_DNA"/>
</dbReference>
<protein>
    <submittedName>
        <fullName evidence="1">Uncharacterized protein</fullName>
    </submittedName>
</protein>
<dbReference type="Proteomes" id="UP000199428">
    <property type="component" value="Unassembled WGS sequence"/>
</dbReference>
<dbReference type="AlphaFoldDB" id="A0A1G5S2Z2"/>
<reference evidence="1 2" key="1">
    <citation type="submission" date="2016-10" db="EMBL/GenBank/DDBJ databases">
        <authorList>
            <person name="de Groot N.N."/>
        </authorList>
    </citation>
    <scope>NUCLEOTIDE SEQUENCE [LARGE SCALE GENOMIC DNA]</scope>
    <source>
        <strain evidence="1 2">DSM 10317</strain>
    </source>
</reference>